<evidence type="ECO:0000313" key="2">
    <source>
        <dbReference type="EMBL" id="RQH53414.1"/>
    </source>
</evidence>
<dbReference type="EMBL" id="RCBY01000014">
    <property type="protein sequence ID" value="RQH53414.1"/>
    <property type="molecule type" value="Genomic_DNA"/>
</dbReference>
<accession>A0A3N6Q172</accession>
<dbReference type="InterPro" id="IPR050400">
    <property type="entry name" value="Bact_Cytoskel_RodZ"/>
</dbReference>
<dbReference type="Pfam" id="PF13413">
    <property type="entry name" value="HTH_25"/>
    <property type="match status" value="1"/>
</dbReference>
<organism evidence="2 3">
    <name type="scientific">Okeania hirsuta</name>
    <dbReference type="NCBI Taxonomy" id="1458930"/>
    <lineage>
        <taxon>Bacteria</taxon>
        <taxon>Bacillati</taxon>
        <taxon>Cyanobacteriota</taxon>
        <taxon>Cyanophyceae</taxon>
        <taxon>Oscillatoriophycideae</taxon>
        <taxon>Oscillatoriales</taxon>
        <taxon>Microcoleaceae</taxon>
        <taxon>Okeania</taxon>
    </lineage>
</organism>
<dbReference type="Proteomes" id="UP000269154">
    <property type="component" value="Unassembled WGS sequence"/>
</dbReference>
<reference evidence="2 3" key="1">
    <citation type="journal article" date="2018" name="ACS Chem. Biol.">
        <title>Ketoreductase domain dysfunction expands chemodiversity: malyngamide biosynthesis in the cyanobacterium Okeania hirsuta.</title>
        <authorList>
            <person name="Moss N.A."/>
            <person name="Leao T."/>
            <person name="Rankin M."/>
            <person name="McCullough T.M."/>
            <person name="Qu P."/>
            <person name="Korobeynikov A."/>
            <person name="Smith J.L."/>
            <person name="Gerwick L."/>
            <person name="Gerwick W.H."/>
        </authorList>
    </citation>
    <scope>NUCLEOTIDE SEQUENCE [LARGE SCALE GENOMIC DNA]</scope>
    <source>
        <strain evidence="2 3">PAB10Feb10-1</strain>
    </source>
</reference>
<evidence type="ECO:0000259" key="1">
    <source>
        <dbReference type="Pfam" id="PF13464"/>
    </source>
</evidence>
<dbReference type="RefSeq" id="WP_124146257.1">
    <property type="nucleotide sequence ID" value="NZ_CAWOKI010000147.1"/>
</dbReference>
<feature type="domain" description="Cytoskeleton protein RodZ-like C-terminal" evidence="1">
    <location>
        <begin position="217"/>
        <end position="281"/>
    </location>
</feature>
<keyword evidence="3" id="KW-1185">Reference proteome</keyword>
<dbReference type="OrthoDB" id="422634at2"/>
<dbReference type="AlphaFoldDB" id="A0A3N6Q172"/>
<dbReference type="Gene3D" id="1.10.260.40">
    <property type="entry name" value="lambda repressor-like DNA-binding domains"/>
    <property type="match status" value="1"/>
</dbReference>
<dbReference type="PANTHER" id="PTHR34475">
    <property type="match status" value="1"/>
</dbReference>
<evidence type="ECO:0000313" key="3">
    <source>
        <dbReference type="Proteomes" id="UP000269154"/>
    </source>
</evidence>
<dbReference type="PANTHER" id="PTHR34475:SF1">
    <property type="entry name" value="CYTOSKELETON PROTEIN RODZ"/>
    <property type="match status" value="1"/>
</dbReference>
<dbReference type="InterPro" id="IPR025194">
    <property type="entry name" value="RodZ-like_C"/>
</dbReference>
<name>A0A3N6Q172_9CYAN</name>
<sequence length="299" mass="33897">MVNFTAIKNIKNSFFLLPFNKRFHQEKELSFEEKQNQTLVDIGYKLKRFREKHSICLERVAIVTMIRINLLKAIEEGNLEKLPEPVYIQGLIKRYADAMGLNGEQLANLFPTEKTQETSKKSLLNLSIPQLRPHHLYFLYLSIVLLSVSLLPRLMSSYYILGKKSEINNYRKEKNQSDLAQASSGNIKIDEKSTDQITTAKLEKQNKKQSLAVSVIVKEDSWVSIKIDGKIAFEGTLVQGTQKTWEAQEQLVFFAGNAGGILIPINNGQTMQLGKTGEVKEVVFTPTNTKISQSSNTKN</sequence>
<proteinExistence type="predicted"/>
<dbReference type="InterPro" id="IPR010982">
    <property type="entry name" value="Lambda_DNA-bd_dom_sf"/>
</dbReference>
<dbReference type="Pfam" id="PF13464">
    <property type="entry name" value="RodZ_C"/>
    <property type="match status" value="1"/>
</dbReference>
<protein>
    <submittedName>
        <fullName evidence="2">DUF4115 domain-containing protein</fullName>
    </submittedName>
</protein>
<comment type="caution">
    <text evidence="2">The sequence shown here is derived from an EMBL/GenBank/DDBJ whole genome shotgun (WGS) entry which is preliminary data.</text>
</comment>
<dbReference type="GO" id="GO:0003677">
    <property type="term" value="F:DNA binding"/>
    <property type="evidence" value="ECO:0007669"/>
    <property type="project" value="InterPro"/>
</dbReference>
<gene>
    <name evidence="2" type="ORF">D5R40_04400</name>
</gene>